<sequence>MEYNDQIMKRLKRVEGQVGGVLRMMNEEKNCKDVVSQLSAIRSAVDKTIAVIVADNLEKCLKEEMASGGDTQKMVEEAVNLLVKSR</sequence>
<gene>
    <name evidence="1" type="ORF">DX927_14640</name>
</gene>
<dbReference type="InterPro" id="IPR038390">
    <property type="entry name" value="Metal_Tscrpt_repr_sf"/>
</dbReference>
<dbReference type="CDD" id="cd10155">
    <property type="entry name" value="BsYrkD-like_DUF156"/>
    <property type="match status" value="1"/>
</dbReference>
<name>A0A5M8RWS7_9BACI</name>
<dbReference type="InterPro" id="IPR003735">
    <property type="entry name" value="Metal_Tscrpt_repr"/>
</dbReference>
<dbReference type="GO" id="GO:0046872">
    <property type="term" value="F:metal ion binding"/>
    <property type="evidence" value="ECO:0007669"/>
    <property type="project" value="InterPro"/>
</dbReference>
<dbReference type="GO" id="GO:0045892">
    <property type="term" value="P:negative regulation of DNA-templated transcription"/>
    <property type="evidence" value="ECO:0007669"/>
    <property type="project" value="UniProtKB-ARBA"/>
</dbReference>
<dbReference type="RefSeq" id="WP_148957775.1">
    <property type="nucleotide sequence ID" value="NZ_CM125431.1"/>
</dbReference>
<dbReference type="AlphaFoldDB" id="A0A5M8RWS7"/>
<dbReference type="PANTHER" id="PTHR33677:SF5">
    <property type="entry name" value="TRANSCRIPTIONAL REPRESSOR FRMR"/>
    <property type="match status" value="1"/>
</dbReference>
<dbReference type="EMBL" id="QSND01000002">
    <property type="protein sequence ID" value="KAA6451938.1"/>
    <property type="molecule type" value="Genomic_DNA"/>
</dbReference>
<evidence type="ECO:0000313" key="1">
    <source>
        <dbReference type="EMBL" id="KAA6451938.1"/>
    </source>
</evidence>
<dbReference type="Gene3D" id="1.20.58.1000">
    <property type="entry name" value="Metal-sensitive repressor, helix protomer"/>
    <property type="match status" value="1"/>
</dbReference>
<dbReference type="Pfam" id="PF02583">
    <property type="entry name" value="Trns_repr_metal"/>
    <property type="match status" value="1"/>
</dbReference>
<accession>A0A5M8RWS7</accession>
<dbReference type="Proteomes" id="UP000324326">
    <property type="component" value="Unassembled WGS sequence"/>
</dbReference>
<dbReference type="PANTHER" id="PTHR33677">
    <property type="entry name" value="TRANSCRIPTIONAL REPRESSOR FRMR-RELATED"/>
    <property type="match status" value="1"/>
</dbReference>
<proteinExistence type="predicted"/>
<dbReference type="GO" id="GO:0003677">
    <property type="term" value="F:DNA binding"/>
    <property type="evidence" value="ECO:0007669"/>
    <property type="project" value="InterPro"/>
</dbReference>
<organism evidence="1 2">
    <name type="scientific">Bacillus swezeyi</name>
    <dbReference type="NCBI Taxonomy" id="1925020"/>
    <lineage>
        <taxon>Bacteria</taxon>
        <taxon>Bacillati</taxon>
        <taxon>Bacillota</taxon>
        <taxon>Bacilli</taxon>
        <taxon>Bacillales</taxon>
        <taxon>Bacillaceae</taxon>
        <taxon>Bacillus</taxon>
    </lineage>
</organism>
<protein>
    <submittedName>
        <fullName evidence="1">Metal-sensitive transcriptional regulator</fullName>
    </submittedName>
</protein>
<comment type="caution">
    <text evidence="1">The sequence shown here is derived from an EMBL/GenBank/DDBJ whole genome shotgun (WGS) entry which is preliminary data.</text>
</comment>
<evidence type="ECO:0000313" key="2">
    <source>
        <dbReference type="Proteomes" id="UP000324326"/>
    </source>
</evidence>
<reference evidence="1 2" key="1">
    <citation type="submission" date="2018-08" db="EMBL/GenBank/DDBJ databases">
        <title>Bacillus phenotypic plasticity.</title>
        <authorList>
            <person name="Hurtado E."/>
        </authorList>
    </citation>
    <scope>NUCLEOTIDE SEQUENCE [LARGE SCALE GENOMIC DNA]</scope>
    <source>
        <strain evidence="1 2">427</strain>
    </source>
</reference>